<dbReference type="EMBL" id="FOEL01000004">
    <property type="protein sequence ID" value="SEQ27566.1"/>
    <property type="molecule type" value="Genomic_DNA"/>
</dbReference>
<dbReference type="AlphaFoldDB" id="A0A1H9EP84"/>
<dbReference type="Proteomes" id="UP000199410">
    <property type="component" value="Unassembled WGS sequence"/>
</dbReference>
<feature type="signal peptide" evidence="1">
    <location>
        <begin position="1"/>
        <end position="36"/>
    </location>
</feature>
<feature type="chain" id="PRO_5030532667" evidence="1">
    <location>
        <begin position="37"/>
        <end position="314"/>
    </location>
</feature>
<keyword evidence="1" id="KW-0732">Signal</keyword>
<organism evidence="2 3">
    <name type="scientific">Lysinibacillus fusiformis</name>
    <dbReference type="NCBI Taxonomy" id="28031"/>
    <lineage>
        <taxon>Bacteria</taxon>
        <taxon>Bacillati</taxon>
        <taxon>Bacillota</taxon>
        <taxon>Bacilli</taxon>
        <taxon>Bacillales</taxon>
        <taxon>Bacillaceae</taxon>
        <taxon>Lysinibacillus</taxon>
    </lineage>
</organism>
<evidence type="ECO:0000313" key="3">
    <source>
        <dbReference type="Proteomes" id="UP000199410"/>
    </source>
</evidence>
<dbReference type="Pfam" id="PF06207">
    <property type="entry name" value="DUF1002"/>
    <property type="match status" value="1"/>
</dbReference>
<reference evidence="2 3" key="1">
    <citation type="submission" date="2016-10" db="EMBL/GenBank/DDBJ databases">
        <authorList>
            <person name="Varghese N."/>
            <person name="Submissions S."/>
        </authorList>
    </citation>
    <scope>NUCLEOTIDE SEQUENCE [LARGE SCALE GENOMIC DNA]</scope>
    <source>
        <strain evidence="2 3">TC-13</strain>
    </source>
</reference>
<accession>A0A1H9EP84</accession>
<gene>
    <name evidence="2" type="ORF">SAMN02787113_01370</name>
</gene>
<protein>
    <submittedName>
        <fullName evidence="2">Uncharacterized protein YpuA, DUF1002 family</fullName>
    </submittedName>
</protein>
<proteinExistence type="predicted"/>
<name>A0A1H9EP84_9BACI</name>
<evidence type="ECO:0000256" key="1">
    <source>
        <dbReference type="SAM" id="SignalP"/>
    </source>
</evidence>
<sequence>MRFYRKGSHDLKKTWMKILTATMLVFGVMAPATGFASDNTPPKAIDEKLGVPIVVYGANLSEAEKESVKKSLKVNEEPEIEEITVSGQDLVKYIKDSNSSSRMYSSAKITRRDVGEGLVIEIVTPTNITQVTSEMYANAMLTAGIEDATVQVAAPKAVTGHSALVGIYKAYEVTTGETLDIERTDVANEELSVATSIAESAGVDDAKVAELLTEIKKQIAELKPATREEVEKIVQEQLNKLDINLSEKDRQLLVDLMDKISKLDIDFSKWSEQLNDISNTIQEKFGSLMEDKGFWESVKSFFANLKDTISSWFN</sequence>
<dbReference type="InterPro" id="IPR009343">
    <property type="entry name" value="DUF1002"/>
</dbReference>
<evidence type="ECO:0000313" key="2">
    <source>
        <dbReference type="EMBL" id="SEQ27566.1"/>
    </source>
</evidence>
<comment type="caution">
    <text evidence="2">The sequence shown here is derived from an EMBL/GenBank/DDBJ whole genome shotgun (WGS) entry which is preliminary data.</text>
</comment>